<keyword evidence="7" id="KW-1185">Reference proteome</keyword>
<dbReference type="Gene3D" id="3.40.190.290">
    <property type="match status" value="1"/>
</dbReference>
<reference evidence="6 7" key="2">
    <citation type="submission" date="2020-01" db="EMBL/GenBank/DDBJ databases">
        <title>Microvirga sp. nov., an arsenate reduction bacterium isolated from Tibet hotspring sediments.</title>
        <authorList>
            <person name="Xian W.-D."/>
            <person name="Li W.-J."/>
        </authorList>
    </citation>
    <scope>NUCLEOTIDE SEQUENCE [LARGE SCALE GENOMIC DNA]</scope>
    <source>
        <strain evidence="6 7">KCTC 23863</strain>
    </source>
</reference>
<dbReference type="FunFam" id="3.40.190.290:FF:000001">
    <property type="entry name" value="Transcriptional regulator, LysR family"/>
    <property type="match status" value="1"/>
</dbReference>
<name>A0A7X3SMC3_9HYPH</name>
<dbReference type="GO" id="GO:0006351">
    <property type="term" value="P:DNA-templated transcription"/>
    <property type="evidence" value="ECO:0007669"/>
    <property type="project" value="TreeGrafter"/>
</dbReference>
<accession>A0A7X3SMC3</accession>
<dbReference type="EMBL" id="WURB01000001">
    <property type="protein sequence ID" value="MXQ10085.1"/>
    <property type="molecule type" value="Genomic_DNA"/>
</dbReference>
<comment type="caution">
    <text evidence="6">The sequence shown here is derived from an EMBL/GenBank/DDBJ whole genome shotgun (WGS) entry which is preliminary data.</text>
</comment>
<dbReference type="CDD" id="cd08422">
    <property type="entry name" value="PBP2_CrgA_like"/>
    <property type="match status" value="1"/>
</dbReference>
<dbReference type="InterPro" id="IPR058163">
    <property type="entry name" value="LysR-type_TF_proteobact-type"/>
</dbReference>
<gene>
    <name evidence="6" type="ORF">GR328_01150</name>
</gene>
<evidence type="ECO:0000256" key="3">
    <source>
        <dbReference type="ARBA" id="ARBA00023125"/>
    </source>
</evidence>
<dbReference type="Pfam" id="PF03466">
    <property type="entry name" value="LysR_substrate"/>
    <property type="match status" value="1"/>
</dbReference>
<evidence type="ECO:0000256" key="2">
    <source>
        <dbReference type="ARBA" id="ARBA00023015"/>
    </source>
</evidence>
<dbReference type="SUPFAM" id="SSF46785">
    <property type="entry name" value="Winged helix' DNA-binding domain"/>
    <property type="match status" value="1"/>
</dbReference>
<organism evidence="6 7">
    <name type="scientific">Microvirga makkahensis</name>
    <dbReference type="NCBI Taxonomy" id="1128670"/>
    <lineage>
        <taxon>Bacteria</taxon>
        <taxon>Pseudomonadati</taxon>
        <taxon>Pseudomonadota</taxon>
        <taxon>Alphaproteobacteria</taxon>
        <taxon>Hyphomicrobiales</taxon>
        <taxon>Methylobacteriaceae</taxon>
        <taxon>Microvirga</taxon>
    </lineage>
</organism>
<dbReference type="GO" id="GO:0043565">
    <property type="term" value="F:sequence-specific DNA binding"/>
    <property type="evidence" value="ECO:0007669"/>
    <property type="project" value="TreeGrafter"/>
</dbReference>
<dbReference type="InterPro" id="IPR005119">
    <property type="entry name" value="LysR_subst-bd"/>
</dbReference>
<dbReference type="PANTHER" id="PTHR30537:SF5">
    <property type="entry name" value="HTH-TYPE TRANSCRIPTIONAL ACTIVATOR TTDR-RELATED"/>
    <property type="match status" value="1"/>
</dbReference>
<dbReference type="FunFam" id="1.10.10.10:FF:000001">
    <property type="entry name" value="LysR family transcriptional regulator"/>
    <property type="match status" value="1"/>
</dbReference>
<dbReference type="Proteomes" id="UP000436483">
    <property type="component" value="Unassembled WGS sequence"/>
</dbReference>
<dbReference type="InterPro" id="IPR036388">
    <property type="entry name" value="WH-like_DNA-bd_sf"/>
</dbReference>
<protein>
    <submittedName>
        <fullName evidence="6">LysR family transcriptional regulator</fullName>
    </submittedName>
</protein>
<evidence type="ECO:0000313" key="6">
    <source>
        <dbReference type="EMBL" id="MXQ10085.1"/>
    </source>
</evidence>
<comment type="similarity">
    <text evidence="1">Belongs to the LysR transcriptional regulatory family.</text>
</comment>
<keyword evidence="3" id="KW-0238">DNA-binding</keyword>
<dbReference type="Pfam" id="PF00126">
    <property type="entry name" value="HTH_1"/>
    <property type="match status" value="1"/>
</dbReference>
<evidence type="ECO:0000256" key="1">
    <source>
        <dbReference type="ARBA" id="ARBA00009437"/>
    </source>
</evidence>
<dbReference type="OrthoDB" id="9786526at2"/>
<dbReference type="Gene3D" id="1.10.10.10">
    <property type="entry name" value="Winged helix-like DNA-binding domain superfamily/Winged helix DNA-binding domain"/>
    <property type="match status" value="1"/>
</dbReference>
<keyword evidence="4" id="KW-0804">Transcription</keyword>
<feature type="domain" description="HTH lysR-type" evidence="5">
    <location>
        <begin position="3"/>
        <end position="60"/>
    </location>
</feature>
<dbReference type="SUPFAM" id="SSF53850">
    <property type="entry name" value="Periplasmic binding protein-like II"/>
    <property type="match status" value="1"/>
</dbReference>
<dbReference type="InterPro" id="IPR036390">
    <property type="entry name" value="WH_DNA-bd_sf"/>
</dbReference>
<dbReference type="PROSITE" id="PS50931">
    <property type="entry name" value="HTH_LYSR"/>
    <property type="match status" value="1"/>
</dbReference>
<evidence type="ECO:0000313" key="7">
    <source>
        <dbReference type="Proteomes" id="UP000436483"/>
    </source>
</evidence>
<dbReference type="InterPro" id="IPR000847">
    <property type="entry name" value="LysR_HTH_N"/>
</dbReference>
<dbReference type="GO" id="GO:0003700">
    <property type="term" value="F:DNA-binding transcription factor activity"/>
    <property type="evidence" value="ECO:0007669"/>
    <property type="project" value="InterPro"/>
</dbReference>
<reference evidence="6 7" key="1">
    <citation type="submission" date="2019-12" db="EMBL/GenBank/DDBJ databases">
        <authorList>
            <person name="Yuan C.-G."/>
        </authorList>
    </citation>
    <scope>NUCLEOTIDE SEQUENCE [LARGE SCALE GENOMIC DNA]</scope>
    <source>
        <strain evidence="6 7">KCTC 23863</strain>
    </source>
</reference>
<dbReference type="PANTHER" id="PTHR30537">
    <property type="entry name" value="HTH-TYPE TRANSCRIPTIONAL REGULATOR"/>
    <property type="match status" value="1"/>
</dbReference>
<evidence type="ECO:0000259" key="5">
    <source>
        <dbReference type="PROSITE" id="PS50931"/>
    </source>
</evidence>
<dbReference type="RefSeq" id="WP_160882693.1">
    <property type="nucleotide sequence ID" value="NZ_WURB01000001.1"/>
</dbReference>
<proteinExistence type="inferred from homology"/>
<keyword evidence="2" id="KW-0805">Transcription regulation</keyword>
<dbReference type="AlphaFoldDB" id="A0A7X3SMC3"/>
<sequence length="312" mass="34140">MLDRVTGMQIFVRVAALGSLSAAARALGISQTMATKHVGAIEERLGVKLLHRTTRRLTLTEAGRRYLGSAERILAEIEEAEATASAERVEVQGTLRVNAPLSFGYRELAPLMAEFSRLHPAVTVDLGLNDRFVDLIEEGWDMAVRIGWLRDSTMIARKIAPCRLVLCASPSYLSEQGIPQTVADLSRHNCLGYTLSRGVGPDEWAFGADGKVKVRVRGNLRANNGDALVAASMAGQGLIYQPTFLVSDALREGRLVALPLDHPPLELPGVFAMYPANRHPPAKVRAFVDFLVQRFGSNPPWDRGLKLPQRTP</sequence>
<evidence type="ECO:0000256" key="4">
    <source>
        <dbReference type="ARBA" id="ARBA00023163"/>
    </source>
</evidence>